<dbReference type="InterPro" id="IPR002559">
    <property type="entry name" value="Transposase_11"/>
</dbReference>
<name>A0A5C6VVR2_9BURK</name>
<dbReference type="Gene3D" id="3.90.350.10">
    <property type="entry name" value="Transposase Inhibitor Protein From Tn5, Chain A, domain 1"/>
    <property type="match status" value="1"/>
</dbReference>
<dbReference type="GO" id="GO:0003677">
    <property type="term" value="F:DNA binding"/>
    <property type="evidence" value="ECO:0007669"/>
    <property type="project" value="InterPro"/>
</dbReference>
<dbReference type="PANTHER" id="PTHR37319:SF1">
    <property type="entry name" value="TRANSPOSASE TN5 DIMERISATION DOMAIN-CONTAINING PROTEIN"/>
    <property type="match status" value="1"/>
</dbReference>
<organism evidence="4 5">
    <name type="scientific">Paraburkholderia azotifigens</name>
    <dbReference type="NCBI Taxonomy" id="2057004"/>
    <lineage>
        <taxon>Bacteria</taxon>
        <taxon>Pseudomonadati</taxon>
        <taxon>Pseudomonadota</taxon>
        <taxon>Betaproteobacteria</taxon>
        <taxon>Burkholderiales</taxon>
        <taxon>Burkholderiaceae</taxon>
        <taxon>Paraburkholderia</taxon>
    </lineage>
</organism>
<dbReference type="Pfam" id="PF14706">
    <property type="entry name" value="Tnp_DNA_bind"/>
    <property type="match status" value="1"/>
</dbReference>
<dbReference type="InterPro" id="IPR014737">
    <property type="entry name" value="Transposase_Tn5-like_C"/>
</dbReference>
<feature type="domain" description="Transposase IS4-like" evidence="1">
    <location>
        <begin position="196"/>
        <end position="357"/>
    </location>
</feature>
<dbReference type="InterPro" id="IPR038215">
    <property type="entry name" value="TN5-like_N_sf"/>
</dbReference>
<sequence length="459" mass="52026">MPDTVDLNDWASEEFGAAELGDARLTRRLVALARRLSMGPHCSFPQSLNGAELKAAYRFFDNSHVDVDGVLGAHIGQTLRRMQRVPVVLAVQDTTEFNLSHLRATEGLGYGSDSHVRGFLIHSLLALTPEGLPLGVIGMKTWIRRPEEFGKKHLREQRPVREKESAKWLEGGEQLNALKPHCPGTHIVGVSDREGDVYDVFLAQRPAGVDWLVRASWNRRVAHPDGHLWETVLAAPALGQTQIQLPARENRPARTARLVVRCMPVRLCPPYSRRREKLPEIEVFAIHALETNVREGIEPLEWLLLTSVPTHTRAQALERLAWYARRWTIESWHRVLKSGCRVEARQFGSLDRFVRATALFAVISWKILYAMLLARLDGNLTCEVLLQTIEWQALYCRMHGTVKAPSEPPSLGQVVLWIAKLGGYLARKHDHPPGPTVIWRGFLALHEITMTYRIFRQNE</sequence>
<protein>
    <submittedName>
        <fullName evidence="4">IS4 family transposase</fullName>
    </submittedName>
</protein>
<dbReference type="InterPro" id="IPR014735">
    <property type="entry name" value="Transposase_Tn5-like_N"/>
</dbReference>
<dbReference type="SUPFAM" id="SSF53098">
    <property type="entry name" value="Ribonuclease H-like"/>
    <property type="match status" value="1"/>
</dbReference>
<dbReference type="GO" id="GO:0004803">
    <property type="term" value="F:transposase activity"/>
    <property type="evidence" value="ECO:0007669"/>
    <property type="project" value="InterPro"/>
</dbReference>
<comment type="caution">
    <text evidence="4">The sequence shown here is derived from an EMBL/GenBank/DDBJ whole genome shotgun (WGS) entry which is preliminary data.</text>
</comment>
<evidence type="ECO:0000259" key="3">
    <source>
        <dbReference type="Pfam" id="PF14706"/>
    </source>
</evidence>
<dbReference type="GO" id="GO:0006313">
    <property type="term" value="P:DNA transposition"/>
    <property type="evidence" value="ECO:0007669"/>
    <property type="project" value="InterPro"/>
</dbReference>
<dbReference type="EMBL" id="VOQS01000001">
    <property type="protein sequence ID" value="TXC88716.1"/>
    <property type="molecule type" value="Genomic_DNA"/>
</dbReference>
<gene>
    <name evidence="4" type="ORF">FRZ40_14610</name>
</gene>
<evidence type="ECO:0000259" key="1">
    <source>
        <dbReference type="Pfam" id="PF01609"/>
    </source>
</evidence>
<dbReference type="InterPro" id="IPR003201">
    <property type="entry name" value="Transposase_Tn5"/>
</dbReference>
<accession>A0A5C6VVR2</accession>
<dbReference type="Pfam" id="PF02281">
    <property type="entry name" value="Dimer_Tnp_Tn5"/>
    <property type="match status" value="1"/>
</dbReference>
<dbReference type="PANTHER" id="PTHR37319">
    <property type="entry name" value="TRANSPOSASE"/>
    <property type="match status" value="1"/>
</dbReference>
<dbReference type="Proteomes" id="UP000321776">
    <property type="component" value="Unassembled WGS sequence"/>
</dbReference>
<proteinExistence type="predicted"/>
<dbReference type="RefSeq" id="WP_147234486.1">
    <property type="nucleotide sequence ID" value="NZ_VOQS01000001.1"/>
</dbReference>
<dbReference type="AlphaFoldDB" id="A0A5C6VVR2"/>
<dbReference type="NCBIfam" id="NF033590">
    <property type="entry name" value="transpos_IS4_3"/>
    <property type="match status" value="1"/>
</dbReference>
<evidence type="ECO:0000259" key="2">
    <source>
        <dbReference type="Pfam" id="PF02281"/>
    </source>
</evidence>
<evidence type="ECO:0000313" key="4">
    <source>
        <dbReference type="EMBL" id="TXC88716.1"/>
    </source>
</evidence>
<dbReference type="Gene3D" id="1.10.246.40">
    <property type="entry name" value="Tn5 transposase, domain 1"/>
    <property type="match status" value="1"/>
</dbReference>
<dbReference type="InterPro" id="IPR047768">
    <property type="entry name" value="Tn5p-like"/>
</dbReference>
<dbReference type="Pfam" id="PF01609">
    <property type="entry name" value="DDE_Tnp_1"/>
    <property type="match status" value="1"/>
</dbReference>
<dbReference type="InterPro" id="IPR012337">
    <property type="entry name" value="RNaseH-like_sf"/>
</dbReference>
<feature type="domain" description="Transposase Tn5 dimerisation" evidence="2">
    <location>
        <begin position="362"/>
        <end position="443"/>
    </location>
</feature>
<dbReference type="Gene3D" id="1.10.740.10">
    <property type="entry name" value="Transferase Inhibitor Protein From Tn5, Chain"/>
    <property type="match status" value="1"/>
</dbReference>
<feature type="domain" description="Transposase Tn5-like N-terminal" evidence="3">
    <location>
        <begin position="8"/>
        <end position="65"/>
    </location>
</feature>
<reference evidence="4 5" key="1">
    <citation type="journal article" date="2018" name="Int. J. Syst. Evol. Microbiol.">
        <title>Paraburkholderia azotifigens sp. nov., a nitrogen-fixing bacterium isolated from paddy soil.</title>
        <authorList>
            <person name="Choi G.M."/>
            <person name="Im W.T."/>
        </authorList>
    </citation>
    <scope>NUCLEOTIDE SEQUENCE [LARGE SCALE GENOMIC DNA]</scope>
    <source>
        <strain evidence="4 5">NF 2-5-3</strain>
    </source>
</reference>
<evidence type="ECO:0000313" key="5">
    <source>
        <dbReference type="Proteomes" id="UP000321776"/>
    </source>
</evidence>
<dbReference type="InterPro" id="IPR054836">
    <property type="entry name" value="Tn5_transposase"/>
</dbReference>